<gene>
    <name evidence="2" type="ORF">LX69_03101</name>
</gene>
<dbReference type="InterPro" id="IPR013229">
    <property type="entry name" value="PEGA"/>
</dbReference>
<feature type="domain" description="PEGA" evidence="1">
    <location>
        <begin position="13"/>
        <end position="51"/>
    </location>
</feature>
<dbReference type="EMBL" id="QKZK01000038">
    <property type="protein sequence ID" value="PZX11689.1"/>
    <property type="molecule type" value="Genomic_DNA"/>
</dbReference>
<dbReference type="Proteomes" id="UP000249239">
    <property type="component" value="Unassembled WGS sequence"/>
</dbReference>
<keyword evidence="3" id="KW-1185">Reference proteome</keyword>
<dbReference type="Gene3D" id="2.60.40.1120">
    <property type="entry name" value="Carboxypeptidase-like, regulatory domain"/>
    <property type="match status" value="1"/>
</dbReference>
<protein>
    <submittedName>
        <fullName evidence="2">PEGA domain-containing protein</fullName>
    </submittedName>
</protein>
<dbReference type="InterPro" id="IPR013784">
    <property type="entry name" value="Carb-bd-like_fold"/>
</dbReference>
<sequence length="52" mass="5876">MNFGWKAARWVKTMPAGIYTMTVKKNGYSPQVETVAISDGERTEINIQLTKN</sequence>
<name>A0A2W7PQJ9_9BACT</name>
<dbReference type="AlphaFoldDB" id="A0A2W7PQJ9"/>
<accession>A0A2W7PQJ9</accession>
<proteinExistence type="predicted"/>
<evidence type="ECO:0000259" key="1">
    <source>
        <dbReference type="Pfam" id="PF08308"/>
    </source>
</evidence>
<comment type="caution">
    <text evidence="2">The sequence shown here is derived from an EMBL/GenBank/DDBJ whole genome shotgun (WGS) entry which is preliminary data.</text>
</comment>
<evidence type="ECO:0000313" key="3">
    <source>
        <dbReference type="Proteomes" id="UP000249239"/>
    </source>
</evidence>
<organism evidence="2 3">
    <name type="scientific">Breznakibacter xylanolyticus</name>
    <dbReference type="NCBI Taxonomy" id="990"/>
    <lineage>
        <taxon>Bacteria</taxon>
        <taxon>Pseudomonadati</taxon>
        <taxon>Bacteroidota</taxon>
        <taxon>Bacteroidia</taxon>
        <taxon>Marinilabiliales</taxon>
        <taxon>Marinilabiliaceae</taxon>
        <taxon>Breznakibacter</taxon>
    </lineage>
</organism>
<evidence type="ECO:0000313" key="2">
    <source>
        <dbReference type="EMBL" id="PZX11689.1"/>
    </source>
</evidence>
<dbReference type="Pfam" id="PF08308">
    <property type="entry name" value="PEGA"/>
    <property type="match status" value="1"/>
</dbReference>
<dbReference type="GO" id="GO:0030246">
    <property type="term" value="F:carbohydrate binding"/>
    <property type="evidence" value="ECO:0007669"/>
    <property type="project" value="InterPro"/>
</dbReference>
<dbReference type="SUPFAM" id="SSF49452">
    <property type="entry name" value="Starch-binding domain-like"/>
    <property type="match status" value="1"/>
</dbReference>
<dbReference type="RefSeq" id="WP_111446909.1">
    <property type="nucleotide sequence ID" value="NZ_QKZK01000038.1"/>
</dbReference>
<reference evidence="2 3" key="1">
    <citation type="submission" date="2018-06" db="EMBL/GenBank/DDBJ databases">
        <title>Genomic Encyclopedia of Archaeal and Bacterial Type Strains, Phase II (KMG-II): from individual species to whole genera.</title>
        <authorList>
            <person name="Goeker M."/>
        </authorList>
    </citation>
    <scope>NUCLEOTIDE SEQUENCE [LARGE SCALE GENOMIC DNA]</scope>
    <source>
        <strain evidence="2 3">DSM 6779</strain>
    </source>
</reference>